<accession>A0A3A2ZEQ7</accession>
<evidence type="ECO:0000256" key="4">
    <source>
        <dbReference type="ARBA" id="ARBA00022801"/>
    </source>
</evidence>
<dbReference type="EC" id="3.2.1.51" evidence="2"/>
<evidence type="ECO:0000256" key="3">
    <source>
        <dbReference type="ARBA" id="ARBA00022729"/>
    </source>
</evidence>
<dbReference type="SUPFAM" id="SSF51445">
    <property type="entry name" value="(Trans)glycosidases"/>
    <property type="match status" value="1"/>
</dbReference>
<sequence length="312" mass="35280">MFVDSAKEHGVGHGFYYSVVVNNFLNVQDSEVRDGDLAPGQVGITDRTYNEVVLKQLEELWGNYGDLTEIWFDGGYSATQKDKIQSLLQEKQPQAVIFGACDNNGTCISPNSIRWIGTEEGRAPEENWSTPIFCPSECDTTLQNKDRWFYGVNSTIRSLDEMIDVYHNTVGRNCLLELDLTPDRSGLIPEEHAKRYKELGDFIRGCYGKPIMPDQEGEGKDDGVYRLKFNEPTRIDRISLMEDQSDGQVIRSFGVYGKNEDESEMKKLASGSSIGHKRILIFDEPVSVSEVMVNTTFVDVPKWRSVSVHHCK</sequence>
<feature type="domain" description="Glycoside hydrolase family 29 N-terminal" evidence="6">
    <location>
        <begin position="3"/>
        <end position="204"/>
    </location>
</feature>
<protein>
    <recommendedName>
        <fullName evidence="2">alpha-L-fucosidase</fullName>
        <ecNumber evidence="2">3.2.1.51</ecNumber>
    </recommendedName>
</protein>
<dbReference type="OrthoDB" id="6039950at2759"/>
<dbReference type="PANTHER" id="PTHR10030:SF37">
    <property type="entry name" value="ALPHA-L-FUCOSIDASE-RELATED"/>
    <property type="match status" value="1"/>
</dbReference>
<evidence type="ECO:0000313" key="7">
    <source>
        <dbReference type="EMBL" id="RJE17814.1"/>
    </source>
</evidence>
<proteinExistence type="inferred from homology"/>
<evidence type="ECO:0000256" key="5">
    <source>
        <dbReference type="ARBA" id="ARBA00023295"/>
    </source>
</evidence>
<keyword evidence="8" id="KW-1185">Reference proteome</keyword>
<dbReference type="GO" id="GO:0006004">
    <property type="term" value="P:fucose metabolic process"/>
    <property type="evidence" value="ECO:0007669"/>
    <property type="project" value="TreeGrafter"/>
</dbReference>
<dbReference type="GO" id="GO:0004560">
    <property type="term" value="F:alpha-L-fucosidase activity"/>
    <property type="evidence" value="ECO:0007669"/>
    <property type="project" value="UniProtKB-EC"/>
</dbReference>
<keyword evidence="5" id="KW-0326">Glycosidase</keyword>
<comment type="similarity">
    <text evidence="1">Belongs to the glycosyl hydrolase 29 family.</text>
</comment>
<dbReference type="GO" id="GO:0016139">
    <property type="term" value="P:glycoside catabolic process"/>
    <property type="evidence" value="ECO:0007669"/>
    <property type="project" value="TreeGrafter"/>
</dbReference>
<dbReference type="EMBL" id="MVGC01000703">
    <property type="protein sequence ID" value="RJE17814.1"/>
    <property type="molecule type" value="Genomic_DNA"/>
</dbReference>
<dbReference type="InterPro" id="IPR017853">
    <property type="entry name" value="GH"/>
</dbReference>
<dbReference type="Gene3D" id="3.20.20.80">
    <property type="entry name" value="Glycosidases"/>
    <property type="match status" value="1"/>
</dbReference>
<evidence type="ECO:0000313" key="8">
    <source>
        <dbReference type="Proteomes" id="UP000266188"/>
    </source>
</evidence>
<dbReference type="AlphaFoldDB" id="A0A3A2ZEQ7"/>
<evidence type="ECO:0000256" key="2">
    <source>
        <dbReference type="ARBA" id="ARBA00012662"/>
    </source>
</evidence>
<keyword evidence="3" id="KW-0732">Signal</keyword>
<dbReference type="InterPro" id="IPR000933">
    <property type="entry name" value="Glyco_hydro_29"/>
</dbReference>
<name>A0A3A2ZEQ7_9EURO</name>
<comment type="caution">
    <text evidence="7">The sequence shown here is derived from an EMBL/GenBank/DDBJ whole genome shotgun (WGS) entry which is preliminary data.</text>
</comment>
<keyword evidence="4" id="KW-0378">Hydrolase</keyword>
<organism evidence="7 8">
    <name type="scientific">Aspergillus sclerotialis</name>
    <dbReference type="NCBI Taxonomy" id="2070753"/>
    <lineage>
        <taxon>Eukaryota</taxon>
        <taxon>Fungi</taxon>
        <taxon>Dikarya</taxon>
        <taxon>Ascomycota</taxon>
        <taxon>Pezizomycotina</taxon>
        <taxon>Eurotiomycetes</taxon>
        <taxon>Eurotiomycetidae</taxon>
        <taxon>Eurotiales</taxon>
        <taxon>Aspergillaceae</taxon>
        <taxon>Aspergillus</taxon>
        <taxon>Aspergillus subgen. Polypaecilum</taxon>
    </lineage>
</organism>
<evidence type="ECO:0000256" key="1">
    <source>
        <dbReference type="ARBA" id="ARBA00007951"/>
    </source>
</evidence>
<dbReference type="Proteomes" id="UP000266188">
    <property type="component" value="Unassembled WGS sequence"/>
</dbReference>
<evidence type="ECO:0000259" key="6">
    <source>
        <dbReference type="Pfam" id="PF01120"/>
    </source>
</evidence>
<gene>
    <name evidence="7" type="ORF">PHISCL_09851</name>
</gene>
<dbReference type="InterPro" id="IPR057739">
    <property type="entry name" value="Glyco_hydro_29_N"/>
</dbReference>
<dbReference type="PANTHER" id="PTHR10030">
    <property type="entry name" value="ALPHA-L-FUCOSIDASE"/>
    <property type="match status" value="1"/>
</dbReference>
<dbReference type="Gene3D" id="2.60.120.260">
    <property type="entry name" value="Galactose-binding domain-like"/>
    <property type="match status" value="1"/>
</dbReference>
<reference evidence="8" key="1">
    <citation type="submission" date="2017-02" db="EMBL/GenBank/DDBJ databases">
        <authorList>
            <person name="Tafer H."/>
            <person name="Lopandic K."/>
        </authorList>
    </citation>
    <scope>NUCLEOTIDE SEQUENCE [LARGE SCALE GENOMIC DNA]</scope>
    <source>
        <strain evidence="8">CBS 366.77</strain>
    </source>
</reference>
<dbReference type="Pfam" id="PF01120">
    <property type="entry name" value="Alpha_L_fucos"/>
    <property type="match status" value="1"/>
</dbReference>